<dbReference type="RefSeq" id="WP_012787106.1">
    <property type="nucleotide sequence ID" value="NC_013131.1"/>
</dbReference>
<dbReference type="Pfam" id="PF13455">
    <property type="entry name" value="MUG113"/>
    <property type="match status" value="1"/>
</dbReference>
<dbReference type="OrthoDB" id="7058011at2"/>
<dbReference type="Proteomes" id="UP000000851">
    <property type="component" value="Chromosome"/>
</dbReference>
<evidence type="ECO:0000256" key="1">
    <source>
        <dbReference type="SAM" id="MobiDB-lite"/>
    </source>
</evidence>
<dbReference type="AlphaFoldDB" id="C7Q2S1"/>
<protein>
    <recommendedName>
        <fullName evidence="2">Bacteriophage T5 Orf172 DNA-binding domain-containing protein</fullName>
    </recommendedName>
</protein>
<reference evidence="3 4" key="1">
    <citation type="journal article" date="2009" name="Stand. Genomic Sci.">
        <title>Complete genome sequence of Catenulispora acidiphila type strain (ID 139908).</title>
        <authorList>
            <person name="Copeland A."/>
            <person name="Lapidus A."/>
            <person name="Glavina Del Rio T."/>
            <person name="Nolan M."/>
            <person name="Lucas S."/>
            <person name="Chen F."/>
            <person name="Tice H."/>
            <person name="Cheng J.F."/>
            <person name="Bruce D."/>
            <person name="Goodwin L."/>
            <person name="Pitluck S."/>
            <person name="Mikhailova N."/>
            <person name="Pati A."/>
            <person name="Ivanova N."/>
            <person name="Mavromatis K."/>
            <person name="Chen A."/>
            <person name="Palaniappan K."/>
            <person name="Chain P."/>
            <person name="Land M."/>
            <person name="Hauser L."/>
            <person name="Chang Y.J."/>
            <person name="Jeffries C.D."/>
            <person name="Chertkov O."/>
            <person name="Brettin T."/>
            <person name="Detter J.C."/>
            <person name="Han C."/>
            <person name="Ali Z."/>
            <person name="Tindall B.J."/>
            <person name="Goker M."/>
            <person name="Bristow J."/>
            <person name="Eisen J.A."/>
            <person name="Markowitz V."/>
            <person name="Hugenholtz P."/>
            <person name="Kyrpides N.C."/>
            <person name="Klenk H.P."/>
        </authorList>
    </citation>
    <scope>NUCLEOTIDE SEQUENCE [LARGE SCALE GENOMIC DNA]</scope>
    <source>
        <strain evidence="4">DSM 44928 / JCM 14897 / NBRC 102108 / NRRL B-24433 / ID139908</strain>
    </source>
</reference>
<sequence length="332" mass="37962">MSDDLILFEAKPMPKRRTAHIDALPEPLVDTFEEFWRAYPRKVGKAHARKIYAKAVANGADPTKILAAAQEFRSYCEDTGREQKFIRHAARWLNEASWGKGLPFADAPLRVKPVQPPTPDELALLEPVTPRPQRSSSRVPVPRDTQQRADILARAYCVLQPLSYHHRVMRIVEGAIAAGRWHDKEIRWALLQLAKADRKVTAETLRTELLYRLSERRQERESGTLSPDAVVYLIKADESPLVKIGTSETAPERLYALQLSCPVELRILHTVPGTYELEKALHHEFRSRRRHGEWFDFSDVDPVEAVTRRLPHVLKRLEEARTAANTLTKEPS</sequence>
<proteinExistence type="predicted"/>
<dbReference type="InParanoid" id="C7Q2S1"/>
<dbReference type="HOGENOM" id="CLU_835993_0_0_11"/>
<evidence type="ECO:0000259" key="2">
    <source>
        <dbReference type="SMART" id="SM00974"/>
    </source>
</evidence>
<organism evidence="3 4">
    <name type="scientific">Catenulispora acidiphila (strain DSM 44928 / JCM 14897 / NBRC 102108 / NRRL B-24433 / ID139908)</name>
    <dbReference type="NCBI Taxonomy" id="479433"/>
    <lineage>
        <taxon>Bacteria</taxon>
        <taxon>Bacillati</taxon>
        <taxon>Actinomycetota</taxon>
        <taxon>Actinomycetes</taxon>
        <taxon>Catenulisporales</taxon>
        <taxon>Catenulisporaceae</taxon>
        <taxon>Catenulispora</taxon>
    </lineage>
</organism>
<evidence type="ECO:0000313" key="3">
    <source>
        <dbReference type="EMBL" id="ACU71813.1"/>
    </source>
</evidence>
<dbReference type="eggNOG" id="ENOG5033FH4">
    <property type="taxonomic scope" value="Bacteria"/>
</dbReference>
<keyword evidence="4" id="KW-1185">Reference proteome</keyword>
<gene>
    <name evidence="3" type="ordered locus">Caci_2904</name>
</gene>
<dbReference type="KEGG" id="cai:Caci_2904"/>
<dbReference type="STRING" id="479433.Caci_2904"/>
<dbReference type="InterPro" id="IPR018306">
    <property type="entry name" value="Phage_T5_Orf172_DNA-bd"/>
</dbReference>
<name>C7Q2S1_CATAD</name>
<accession>C7Q2S1</accession>
<evidence type="ECO:0000313" key="4">
    <source>
        <dbReference type="Proteomes" id="UP000000851"/>
    </source>
</evidence>
<dbReference type="SMART" id="SM00974">
    <property type="entry name" value="T5orf172"/>
    <property type="match status" value="1"/>
</dbReference>
<dbReference type="EMBL" id="CP001700">
    <property type="protein sequence ID" value="ACU71813.1"/>
    <property type="molecule type" value="Genomic_DNA"/>
</dbReference>
<feature type="region of interest" description="Disordered" evidence="1">
    <location>
        <begin position="120"/>
        <end position="144"/>
    </location>
</feature>
<feature type="domain" description="Bacteriophage T5 Orf172 DNA-binding" evidence="2">
    <location>
        <begin position="236"/>
        <end position="309"/>
    </location>
</feature>